<evidence type="ECO:0000313" key="8">
    <source>
        <dbReference type="Proteomes" id="UP001596422"/>
    </source>
</evidence>
<keyword evidence="2" id="KW-0805">Transcription regulation</keyword>
<evidence type="ECO:0000256" key="4">
    <source>
        <dbReference type="ARBA" id="ARBA00023163"/>
    </source>
</evidence>
<evidence type="ECO:0000256" key="3">
    <source>
        <dbReference type="ARBA" id="ARBA00023125"/>
    </source>
</evidence>
<accession>A0ABW2A7N9</accession>
<dbReference type="Pfam" id="PF03466">
    <property type="entry name" value="LysR_substrate"/>
    <property type="match status" value="1"/>
</dbReference>
<evidence type="ECO:0000259" key="6">
    <source>
        <dbReference type="PROSITE" id="PS50931"/>
    </source>
</evidence>
<evidence type="ECO:0000313" key="7">
    <source>
        <dbReference type="EMBL" id="MFC6673359.1"/>
    </source>
</evidence>
<evidence type="ECO:0000256" key="1">
    <source>
        <dbReference type="ARBA" id="ARBA00009437"/>
    </source>
</evidence>
<proteinExistence type="inferred from homology"/>
<dbReference type="PRINTS" id="PR00039">
    <property type="entry name" value="HTHLYSR"/>
</dbReference>
<dbReference type="PANTHER" id="PTHR30427:SF1">
    <property type="entry name" value="TRANSCRIPTIONAL ACTIVATOR PROTEIN LYSR"/>
    <property type="match status" value="1"/>
</dbReference>
<dbReference type="PROSITE" id="PS50931">
    <property type="entry name" value="HTH_LYSR"/>
    <property type="match status" value="1"/>
</dbReference>
<evidence type="ECO:0000256" key="5">
    <source>
        <dbReference type="SAM" id="Coils"/>
    </source>
</evidence>
<dbReference type="RefSeq" id="WP_379911722.1">
    <property type="nucleotide sequence ID" value="NZ_JBHSWE010000001.1"/>
</dbReference>
<keyword evidence="4" id="KW-0804">Transcription</keyword>
<dbReference type="PANTHER" id="PTHR30427">
    <property type="entry name" value="TRANSCRIPTIONAL ACTIVATOR PROTEIN LYSR"/>
    <property type="match status" value="1"/>
</dbReference>
<dbReference type="Gene3D" id="1.10.10.10">
    <property type="entry name" value="Winged helix-like DNA-binding domain superfamily/Winged helix DNA-binding domain"/>
    <property type="match status" value="1"/>
</dbReference>
<name>A0ABW2A7N9_9GAMM</name>
<evidence type="ECO:0000256" key="2">
    <source>
        <dbReference type="ARBA" id="ARBA00023015"/>
    </source>
</evidence>
<dbReference type="SUPFAM" id="SSF53850">
    <property type="entry name" value="Periplasmic binding protein-like II"/>
    <property type="match status" value="1"/>
</dbReference>
<dbReference type="InterPro" id="IPR036388">
    <property type="entry name" value="WH-like_DNA-bd_sf"/>
</dbReference>
<dbReference type="InterPro" id="IPR036390">
    <property type="entry name" value="WH_DNA-bd_sf"/>
</dbReference>
<comment type="caution">
    <text evidence="7">The sequence shown here is derived from an EMBL/GenBank/DDBJ whole genome shotgun (WGS) entry which is preliminary data.</text>
</comment>
<dbReference type="InterPro" id="IPR005119">
    <property type="entry name" value="LysR_subst-bd"/>
</dbReference>
<dbReference type="InterPro" id="IPR000847">
    <property type="entry name" value="LysR_HTH_N"/>
</dbReference>
<feature type="coiled-coil region" evidence="5">
    <location>
        <begin position="73"/>
        <end position="135"/>
    </location>
</feature>
<keyword evidence="5" id="KW-0175">Coiled coil</keyword>
<reference evidence="8" key="1">
    <citation type="journal article" date="2019" name="Int. J. Syst. Evol. Microbiol.">
        <title>The Global Catalogue of Microorganisms (GCM) 10K type strain sequencing project: providing services to taxonomists for standard genome sequencing and annotation.</title>
        <authorList>
            <consortium name="The Broad Institute Genomics Platform"/>
            <consortium name="The Broad Institute Genome Sequencing Center for Infectious Disease"/>
            <person name="Wu L."/>
            <person name="Ma J."/>
        </authorList>
    </citation>
    <scope>NUCLEOTIDE SEQUENCE [LARGE SCALE GENOMIC DNA]</scope>
    <source>
        <strain evidence="8">NBRC 111756</strain>
    </source>
</reference>
<dbReference type="Pfam" id="PF00126">
    <property type="entry name" value="HTH_1"/>
    <property type="match status" value="1"/>
</dbReference>
<dbReference type="Gene3D" id="3.40.190.290">
    <property type="match status" value="1"/>
</dbReference>
<comment type="similarity">
    <text evidence="1">Belongs to the LysR transcriptional regulatory family.</text>
</comment>
<gene>
    <name evidence="7" type="ORF">ACFQDL_27165</name>
</gene>
<protein>
    <submittedName>
        <fullName evidence="7">LysR family transcriptional regulator</fullName>
    </submittedName>
</protein>
<dbReference type="Proteomes" id="UP001596422">
    <property type="component" value="Unassembled WGS sequence"/>
</dbReference>
<keyword evidence="3" id="KW-0238">DNA-binding</keyword>
<sequence length="305" mass="34042">MPKRQLTLRQIEVIRAIMVAGSIAGAARLLNVSQPGLSRTMKHVESMLKIKLFSRSGGKYTPSPEAQSVFAQLNEVYKKLNDLQFSIEQLEQGLDVEFCFGSVPSIGHSMVPRAIRRLKEQYPQLRINLETLKLEEAVDYLLLERGEFVCMSYRFDHPAISFQPLGAGELACLVHASHPLADRPAVSAREIARYPLIGIDPGDPYGGILASIFERQGLDFDIVIRVRYGSMIISLVRQNLGIAVLDSFTLSDLGLSAGELRVIPIDEEARFDTYVASRRDQELSSFADSFVEAIRTEMILQGRVE</sequence>
<dbReference type="SUPFAM" id="SSF46785">
    <property type="entry name" value="Winged helix' DNA-binding domain"/>
    <property type="match status" value="1"/>
</dbReference>
<feature type="domain" description="HTH lysR-type" evidence="6">
    <location>
        <begin position="6"/>
        <end position="63"/>
    </location>
</feature>
<organism evidence="7 8">
    <name type="scientific">Marinobacterium aestuariivivens</name>
    <dbReference type="NCBI Taxonomy" id="1698799"/>
    <lineage>
        <taxon>Bacteria</taxon>
        <taxon>Pseudomonadati</taxon>
        <taxon>Pseudomonadota</taxon>
        <taxon>Gammaproteobacteria</taxon>
        <taxon>Oceanospirillales</taxon>
        <taxon>Oceanospirillaceae</taxon>
        <taxon>Marinobacterium</taxon>
    </lineage>
</organism>
<dbReference type="EMBL" id="JBHSWE010000001">
    <property type="protein sequence ID" value="MFC6673359.1"/>
    <property type="molecule type" value="Genomic_DNA"/>
</dbReference>
<keyword evidence="8" id="KW-1185">Reference proteome</keyword>